<dbReference type="EMBL" id="CM000630">
    <property type="protein sequence ID" value="EEC43304.1"/>
    <property type="molecule type" value="Genomic_DNA"/>
</dbReference>
<proteinExistence type="predicted"/>
<dbReference type="PANTHER" id="PTHR31312:SF1">
    <property type="entry name" value="TRANSCRIPTION ACTIVATOR GLK1"/>
    <property type="match status" value="1"/>
</dbReference>
<dbReference type="NCBIfam" id="TIGR01557">
    <property type="entry name" value="myb_SHAQKYF"/>
    <property type="match status" value="1"/>
</dbReference>
<keyword evidence="3" id="KW-0238">DNA-binding</keyword>
<keyword evidence="4" id="KW-0804">Transcription</keyword>
<keyword evidence="2" id="KW-0805">Transcription regulation</keyword>
<dbReference type="InParanoid" id="B7GDR0"/>
<sequence>MSSSTPDSRQSSRKKSSKNNTTDPSPKESNMRNFVGESYSRIGGGVYGGDAAGEPPSPYRHRNVAFDEEIEEELMRSPVAPLNGDEPRQDKGSSGLKRSFAEMEDDYLPIRERRHFKVQESKCSSITTSQVAWSEETHRAFVEAIYGVGVKQASPAVILEHMTEIDPAVTSERVKSRLQKYRNNKAKSKAEFMAEYDSWMQKALTVGAVGGGGSNRAMSRLASPSAIAEMMGLQSLLGGDVAAFLSYSVLADESDASLAASGGDSPTDVIRSGSEEYAKYFTGARIPFPVLTEDERKSPLVEWGRKKKWTVVVLHPSYLRDPLMYKIMTHRTRTRIYEHHQRSSGLKRLLLIPGICPTRSRLIVP</sequence>
<evidence type="ECO:0008006" key="9">
    <source>
        <dbReference type="Google" id="ProtNLM"/>
    </source>
</evidence>
<accession>B7GDR0</accession>
<dbReference type="Gene3D" id="1.10.10.60">
    <property type="entry name" value="Homeodomain-like"/>
    <property type="match status" value="1"/>
</dbReference>
<dbReference type="GO" id="GO:0045893">
    <property type="term" value="P:positive regulation of DNA-templated transcription"/>
    <property type="evidence" value="ECO:0007669"/>
    <property type="project" value="InterPro"/>
</dbReference>
<evidence type="ECO:0000256" key="1">
    <source>
        <dbReference type="ARBA" id="ARBA00004123"/>
    </source>
</evidence>
<feature type="region of interest" description="Disordered" evidence="6">
    <location>
        <begin position="1"/>
        <end position="61"/>
    </location>
</feature>
<reference evidence="7 8" key="1">
    <citation type="journal article" date="2008" name="Nature">
        <title>The Phaeodactylum genome reveals the evolutionary history of diatom genomes.</title>
        <authorList>
            <person name="Bowler C."/>
            <person name="Allen A.E."/>
            <person name="Badger J.H."/>
            <person name="Grimwood J."/>
            <person name="Jabbari K."/>
            <person name="Kuo A."/>
            <person name="Maheswari U."/>
            <person name="Martens C."/>
            <person name="Maumus F."/>
            <person name="Otillar R.P."/>
            <person name="Rayko E."/>
            <person name="Salamov A."/>
            <person name="Vandepoele K."/>
            <person name="Beszteri B."/>
            <person name="Gruber A."/>
            <person name="Heijde M."/>
            <person name="Katinka M."/>
            <person name="Mock T."/>
            <person name="Valentin K."/>
            <person name="Verret F."/>
            <person name="Berges J.A."/>
            <person name="Brownlee C."/>
            <person name="Cadoret J.P."/>
            <person name="Chiovitti A."/>
            <person name="Choi C.J."/>
            <person name="Coesel S."/>
            <person name="De Martino A."/>
            <person name="Detter J.C."/>
            <person name="Durkin C."/>
            <person name="Falciatore A."/>
            <person name="Fournet J."/>
            <person name="Haruta M."/>
            <person name="Huysman M.J."/>
            <person name="Jenkins B.D."/>
            <person name="Jiroutova K."/>
            <person name="Jorgensen R.E."/>
            <person name="Joubert Y."/>
            <person name="Kaplan A."/>
            <person name="Kroger N."/>
            <person name="Kroth P.G."/>
            <person name="La Roche J."/>
            <person name="Lindquist E."/>
            <person name="Lommer M."/>
            <person name="Martin-Jezequel V."/>
            <person name="Lopez P.J."/>
            <person name="Lucas S."/>
            <person name="Mangogna M."/>
            <person name="McGinnis K."/>
            <person name="Medlin L.K."/>
            <person name="Montsant A."/>
            <person name="Oudot-Le Secq M.P."/>
            <person name="Napoli C."/>
            <person name="Obornik M."/>
            <person name="Parker M.S."/>
            <person name="Petit J.L."/>
            <person name="Porcel B.M."/>
            <person name="Poulsen N."/>
            <person name="Robison M."/>
            <person name="Rychlewski L."/>
            <person name="Rynearson T.A."/>
            <person name="Schmutz J."/>
            <person name="Shapiro H."/>
            <person name="Siaut M."/>
            <person name="Stanley M."/>
            <person name="Sussman M.R."/>
            <person name="Taylor A.R."/>
            <person name="Vardi A."/>
            <person name="von Dassow P."/>
            <person name="Vyverman W."/>
            <person name="Willis A."/>
            <person name="Wyrwicz L.S."/>
            <person name="Rokhsar D.S."/>
            <person name="Weissenbach J."/>
            <person name="Armbrust E.V."/>
            <person name="Green B.R."/>
            <person name="Van de Peer Y."/>
            <person name="Grigoriev I.V."/>
        </authorList>
    </citation>
    <scope>NUCLEOTIDE SEQUENCE [LARGE SCALE GENOMIC DNA]</scope>
    <source>
        <strain evidence="7 8">CCAP 1055/1</strain>
    </source>
</reference>
<dbReference type="Proteomes" id="UP000000759">
    <property type="component" value="Chromosome 28"/>
</dbReference>
<keyword evidence="8" id="KW-1185">Reference proteome</keyword>
<evidence type="ECO:0000256" key="5">
    <source>
        <dbReference type="ARBA" id="ARBA00023242"/>
    </source>
</evidence>
<dbReference type="InterPro" id="IPR006447">
    <property type="entry name" value="Myb_dom_plants"/>
</dbReference>
<comment type="subcellular location">
    <subcellularLocation>
        <location evidence="1">Nucleus</location>
    </subcellularLocation>
</comment>
<dbReference type="STRING" id="556484.B7GDR0"/>
<dbReference type="GeneID" id="7198987"/>
<evidence type="ECO:0000256" key="2">
    <source>
        <dbReference type="ARBA" id="ARBA00023015"/>
    </source>
</evidence>
<dbReference type="GO" id="GO:0005634">
    <property type="term" value="C:nucleus"/>
    <property type="evidence" value="ECO:0007669"/>
    <property type="project" value="UniProtKB-SubCell"/>
</dbReference>
<dbReference type="PaxDb" id="2850-Phatr50328"/>
<feature type="compositionally biased region" description="Gly residues" evidence="6">
    <location>
        <begin position="42"/>
        <end position="51"/>
    </location>
</feature>
<dbReference type="PANTHER" id="PTHR31312">
    <property type="entry name" value="TRANSCRIPTION ACTIVATOR GLK1"/>
    <property type="match status" value="1"/>
</dbReference>
<organism evidence="7 8">
    <name type="scientific">Phaeodactylum tricornutum (strain CCAP 1055/1)</name>
    <dbReference type="NCBI Taxonomy" id="556484"/>
    <lineage>
        <taxon>Eukaryota</taxon>
        <taxon>Sar</taxon>
        <taxon>Stramenopiles</taxon>
        <taxon>Ochrophyta</taxon>
        <taxon>Bacillariophyta</taxon>
        <taxon>Bacillariophyceae</taxon>
        <taxon>Bacillariophycidae</taxon>
        <taxon>Naviculales</taxon>
        <taxon>Phaeodactylaceae</taxon>
        <taxon>Phaeodactylum</taxon>
    </lineage>
</organism>
<dbReference type="GO" id="GO:0003700">
    <property type="term" value="F:DNA-binding transcription factor activity"/>
    <property type="evidence" value="ECO:0007669"/>
    <property type="project" value="InterPro"/>
</dbReference>
<dbReference type="RefSeq" id="XP_002185172.1">
    <property type="nucleotide sequence ID" value="XM_002185136.1"/>
</dbReference>
<name>B7GDR0_PHATC</name>
<reference evidence="8" key="2">
    <citation type="submission" date="2008-08" db="EMBL/GenBank/DDBJ databases">
        <authorList>
            <consortium name="Diatom Consortium"/>
            <person name="Grigoriev I."/>
            <person name="Grimwood J."/>
            <person name="Kuo A."/>
            <person name="Otillar R.P."/>
            <person name="Salamov A."/>
            <person name="Detter J.C."/>
            <person name="Lindquist E."/>
            <person name="Shapiro H."/>
            <person name="Lucas S."/>
            <person name="Glavina del Rio T."/>
            <person name="Pitluck S."/>
            <person name="Rokhsar D."/>
            <person name="Bowler C."/>
        </authorList>
    </citation>
    <scope>GENOME REANNOTATION</scope>
    <source>
        <strain evidence="8">CCAP 1055/1</strain>
    </source>
</reference>
<dbReference type="OrthoDB" id="60033at2759"/>
<evidence type="ECO:0000313" key="7">
    <source>
        <dbReference type="EMBL" id="EEC43304.1"/>
    </source>
</evidence>
<evidence type="ECO:0000313" key="8">
    <source>
        <dbReference type="Proteomes" id="UP000000759"/>
    </source>
</evidence>
<dbReference type="InterPro" id="IPR009057">
    <property type="entry name" value="Homeodomain-like_sf"/>
</dbReference>
<keyword evidence="5" id="KW-0539">Nucleus</keyword>
<evidence type="ECO:0000256" key="6">
    <source>
        <dbReference type="SAM" id="MobiDB-lite"/>
    </source>
</evidence>
<dbReference type="GO" id="GO:0003677">
    <property type="term" value="F:DNA binding"/>
    <property type="evidence" value="ECO:0007669"/>
    <property type="project" value="UniProtKB-KW"/>
</dbReference>
<evidence type="ECO:0000256" key="3">
    <source>
        <dbReference type="ARBA" id="ARBA00023125"/>
    </source>
</evidence>
<protein>
    <recommendedName>
        <fullName evidence="9">Myb-like domain-containing protein</fullName>
    </recommendedName>
</protein>
<dbReference type="KEGG" id="pti:PHATRDRAFT_50328"/>
<feature type="region of interest" description="Disordered" evidence="6">
    <location>
        <begin position="77"/>
        <end position="96"/>
    </location>
</feature>
<dbReference type="SUPFAM" id="SSF46689">
    <property type="entry name" value="Homeodomain-like"/>
    <property type="match status" value="1"/>
</dbReference>
<dbReference type="AlphaFoldDB" id="B7GDR0"/>
<gene>
    <name evidence="7" type="ORF">PHATRDRAFT_50328</name>
</gene>
<evidence type="ECO:0000256" key="4">
    <source>
        <dbReference type="ARBA" id="ARBA00023163"/>
    </source>
</evidence>
<dbReference type="InterPro" id="IPR044825">
    <property type="entry name" value="GLK1/2-like"/>
</dbReference>